<organism evidence="2 3">
    <name type="scientific">Pseudoteredinibacter isoporae</name>
    <dbReference type="NCBI Taxonomy" id="570281"/>
    <lineage>
        <taxon>Bacteria</taxon>
        <taxon>Pseudomonadati</taxon>
        <taxon>Pseudomonadota</taxon>
        <taxon>Gammaproteobacteria</taxon>
        <taxon>Cellvibrionales</taxon>
        <taxon>Cellvibrionaceae</taxon>
        <taxon>Pseudoteredinibacter</taxon>
    </lineage>
</organism>
<dbReference type="FunCoup" id="A0A7X0JW36">
    <property type="interactions" value="4"/>
</dbReference>
<evidence type="ECO:0000313" key="3">
    <source>
        <dbReference type="Proteomes" id="UP000528457"/>
    </source>
</evidence>
<protein>
    <recommendedName>
        <fullName evidence="4">DUF1318 domain-containing protein</fullName>
    </recommendedName>
</protein>
<accession>A0A7X0JW36</accession>
<keyword evidence="3" id="KW-1185">Reference proteome</keyword>
<evidence type="ECO:0000313" key="2">
    <source>
        <dbReference type="EMBL" id="MBB6522788.1"/>
    </source>
</evidence>
<dbReference type="PIRSF" id="PIRSF025560">
    <property type="entry name" value="UCP025560"/>
    <property type="match status" value="1"/>
</dbReference>
<proteinExistence type="predicted"/>
<dbReference type="EMBL" id="JACHHT010000002">
    <property type="protein sequence ID" value="MBB6522788.1"/>
    <property type="molecule type" value="Genomic_DNA"/>
</dbReference>
<dbReference type="RefSeq" id="WP_166845210.1">
    <property type="nucleotide sequence ID" value="NZ_JAAONY010000002.1"/>
</dbReference>
<dbReference type="Pfam" id="PF07027">
    <property type="entry name" value="DUF1318"/>
    <property type="match status" value="1"/>
</dbReference>
<name>A0A7X0JW36_9GAMM</name>
<dbReference type="InParanoid" id="A0A7X0JW36"/>
<gene>
    <name evidence="2" type="ORF">HNR48_003073</name>
</gene>
<sequence>MKRILMALLLTAFTAQAFAIDLAGAKSKGLIGERSDGYLGYVVKPASADVQALVKSVNNKRRDKFRQTVGKTGATLDQVAKRFAQRAYEKTAKGNYIQSANGQWVKK</sequence>
<evidence type="ECO:0008006" key="4">
    <source>
        <dbReference type="Google" id="ProtNLM"/>
    </source>
</evidence>
<dbReference type="AlphaFoldDB" id="A0A7X0JW36"/>
<feature type="chain" id="PRO_5031414466" description="DUF1318 domain-containing protein" evidence="1">
    <location>
        <begin position="20"/>
        <end position="107"/>
    </location>
</feature>
<feature type="signal peptide" evidence="1">
    <location>
        <begin position="1"/>
        <end position="19"/>
    </location>
</feature>
<dbReference type="InterPro" id="IPR008309">
    <property type="entry name" value="YdbL"/>
</dbReference>
<dbReference type="Proteomes" id="UP000528457">
    <property type="component" value="Unassembled WGS sequence"/>
</dbReference>
<comment type="caution">
    <text evidence="2">The sequence shown here is derived from an EMBL/GenBank/DDBJ whole genome shotgun (WGS) entry which is preliminary data.</text>
</comment>
<reference evidence="2 3" key="1">
    <citation type="submission" date="2020-08" db="EMBL/GenBank/DDBJ databases">
        <title>Genomic Encyclopedia of Type Strains, Phase IV (KMG-IV): sequencing the most valuable type-strain genomes for metagenomic binning, comparative biology and taxonomic classification.</title>
        <authorList>
            <person name="Goeker M."/>
        </authorList>
    </citation>
    <scope>NUCLEOTIDE SEQUENCE [LARGE SCALE GENOMIC DNA]</scope>
    <source>
        <strain evidence="2 3">DSM 22368</strain>
    </source>
</reference>
<keyword evidence="1" id="KW-0732">Signal</keyword>
<evidence type="ECO:0000256" key="1">
    <source>
        <dbReference type="SAM" id="SignalP"/>
    </source>
</evidence>